<dbReference type="RefSeq" id="WP_081176966.1">
    <property type="nucleotide sequence ID" value="NZ_MSPX01000015.1"/>
</dbReference>
<dbReference type="PANTHER" id="PTHR43818">
    <property type="entry name" value="BCDNA.GH03377"/>
    <property type="match status" value="1"/>
</dbReference>
<dbReference type="InterPro" id="IPR050463">
    <property type="entry name" value="Gfo/Idh/MocA_oxidrdct_glycsds"/>
</dbReference>
<keyword evidence="5" id="KW-1185">Reference proteome</keyword>
<evidence type="ECO:0000313" key="5">
    <source>
        <dbReference type="Proteomes" id="UP000192652"/>
    </source>
</evidence>
<reference evidence="4 5" key="1">
    <citation type="journal article" date="2017" name="Antonie Van Leeuwenhoek">
        <title>Rhizobium rhizosphaerae sp. nov., a novel species isolated from rice rhizosphere.</title>
        <authorList>
            <person name="Zhao J.J."/>
            <person name="Zhang J."/>
            <person name="Zhang R.J."/>
            <person name="Zhang C.W."/>
            <person name="Yin H.Q."/>
            <person name="Zhang X.X."/>
        </authorList>
    </citation>
    <scope>NUCLEOTIDE SEQUENCE [LARGE SCALE GENOMIC DNA]</scope>
    <source>
        <strain evidence="4 5">RD15</strain>
    </source>
</reference>
<dbReference type="InterPro" id="IPR000683">
    <property type="entry name" value="Gfo/Idh/MocA-like_OxRdtase_N"/>
</dbReference>
<feature type="domain" description="GFO/IDH/MocA-like oxidoreductase" evidence="3">
    <location>
        <begin position="151"/>
        <end position="277"/>
    </location>
</feature>
<name>A0ABX3PBA5_9HYPH</name>
<dbReference type="PANTHER" id="PTHR43818:SF11">
    <property type="entry name" value="BCDNA.GH03377"/>
    <property type="match status" value="1"/>
</dbReference>
<sequence>MSLSFAATSSAAALSKAAPAPRRPRLGFLGVGWIGRNRMEAIAATGTAEIAAICDPSPAMIEEALASAPDADRVTSLEDLLARDLDGLVIASPSALHAAQSIAALERGIAVFCQKPLGRSKAEVEAVIAAARAADRLIGVDLSYREVKAVKAIRALVREGGLGRIFSVDLTFHNAYGPDKPWFYDKTLSGGGCVMDLGVHLVDMALWALDFPEIEGVEGQLFAGGAPIAAASDQVEDFALATIRVKNGPVIRLSCSWKLQAGQDAVINATFYGTGGGAALRNVAGSFYDFTADAFHGTRSERLIDPPDAWGGRMAARWAEQLATRKSFDPAVEHLVAVTEVLDRIYGRG</sequence>
<dbReference type="Pfam" id="PF22725">
    <property type="entry name" value="GFO_IDH_MocA_C3"/>
    <property type="match status" value="1"/>
</dbReference>
<evidence type="ECO:0000259" key="2">
    <source>
        <dbReference type="Pfam" id="PF01408"/>
    </source>
</evidence>
<dbReference type="InterPro" id="IPR036291">
    <property type="entry name" value="NAD(P)-bd_dom_sf"/>
</dbReference>
<dbReference type="EMBL" id="MSPX01000015">
    <property type="protein sequence ID" value="OQP85274.1"/>
    <property type="molecule type" value="Genomic_DNA"/>
</dbReference>
<dbReference type="InterPro" id="IPR055170">
    <property type="entry name" value="GFO_IDH_MocA-like_dom"/>
</dbReference>
<evidence type="ECO:0000256" key="1">
    <source>
        <dbReference type="ARBA" id="ARBA00023002"/>
    </source>
</evidence>
<evidence type="ECO:0000259" key="3">
    <source>
        <dbReference type="Pfam" id="PF22725"/>
    </source>
</evidence>
<dbReference type="Gene3D" id="3.40.50.720">
    <property type="entry name" value="NAD(P)-binding Rossmann-like Domain"/>
    <property type="match status" value="1"/>
</dbReference>
<dbReference type="Gene3D" id="3.30.360.10">
    <property type="entry name" value="Dihydrodipicolinate Reductase, domain 2"/>
    <property type="match status" value="1"/>
</dbReference>
<accession>A0ABX3PBA5</accession>
<dbReference type="Pfam" id="PF01408">
    <property type="entry name" value="GFO_IDH_MocA"/>
    <property type="match status" value="1"/>
</dbReference>
<dbReference type="SUPFAM" id="SSF55347">
    <property type="entry name" value="Glyceraldehyde-3-phosphate dehydrogenase-like, C-terminal domain"/>
    <property type="match status" value="1"/>
</dbReference>
<proteinExistence type="predicted"/>
<organism evidence="4 5">
    <name type="scientific">Xaviernesmea rhizosphaerae</name>
    <dbReference type="NCBI Taxonomy" id="1672749"/>
    <lineage>
        <taxon>Bacteria</taxon>
        <taxon>Pseudomonadati</taxon>
        <taxon>Pseudomonadota</taxon>
        <taxon>Alphaproteobacteria</taxon>
        <taxon>Hyphomicrobiales</taxon>
        <taxon>Rhizobiaceae</taxon>
        <taxon>Rhizobium/Agrobacterium group</taxon>
        <taxon>Xaviernesmea</taxon>
    </lineage>
</organism>
<protein>
    <submittedName>
        <fullName evidence="4">Oxidoreductase</fullName>
    </submittedName>
</protein>
<gene>
    <name evidence="4" type="ORF">BTR14_16720</name>
</gene>
<evidence type="ECO:0000313" key="4">
    <source>
        <dbReference type="EMBL" id="OQP85274.1"/>
    </source>
</evidence>
<dbReference type="Proteomes" id="UP000192652">
    <property type="component" value="Unassembled WGS sequence"/>
</dbReference>
<feature type="domain" description="Gfo/Idh/MocA-like oxidoreductase N-terminal" evidence="2">
    <location>
        <begin position="25"/>
        <end position="140"/>
    </location>
</feature>
<keyword evidence="1" id="KW-0560">Oxidoreductase</keyword>
<comment type="caution">
    <text evidence="4">The sequence shown here is derived from an EMBL/GenBank/DDBJ whole genome shotgun (WGS) entry which is preliminary data.</text>
</comment>
<dbReference type="SUPFAM" id="SSF51735">
    <property type="entry name" value="NAD(P)-binding Rossmann-fold domains"/>
    <property type="match status" value="1"/>
</dbReference>